<reference evidence="2 3" key="1">
    <citation type="submission" date="2017-10" db="EMBL/GenBank/DDBJ databases">
        <title>Bifidobacterium genomics.</title>
        <authorList>
            <person name="Lugli G.A."/>
            <person name="Milani C."/>
            <person name="Mancabelli L."/>
        </authorList>
    </citation>
    <scope>NUCLEOTIDE SEQUENCE [LARGE SCALE GENOMIC DNA]</scope>
    <source>
        <strain evidence="2 3">1747B</strain>
    </source>
</reference>
<evidence type="ECO:0000259" key="1">
    <source>
        <dbReference type="Pfam" id="PF01656"/>
    </source>
</evidence>
<comment type="caution">
    <text evidence="2">The sequence shown here is derived from an EMBL/GenBank/DDBJ whole genome shotgun (WGS) entry which is preliminary data.</text>
</comment>
<evidence type="ECO:0000313" key="3">
    <source>
        <dbReference type="Proteomes" id="UP000233722"/>
    </source>
</evidence>
<evidence type="ECO:0000313" key="2">
    <source>
        <dbReference type="EMBL" id="PKU93203.1"/>
    </source>
</evidence>
<dbReference type="InterPro" id="IPR050678">
    <property type="entry name" value="DNA_Partitioning_ATPase"/>
</dbReference>
<dbReference type="InterPro" id="IPR002586">
    <property type="entry name" value="CobQ/CobB/MinD/ParA_Nub-bd_dom"/>
</dbReference>
<accession>A0A2N3QNG1</accession>
<organism evidence="2 3">
    <name type="scientific">Bifidobacterium pseudolongum subsp. globosum</name>
    <dbReference type="NCBI Taxonomy" id="1690"/>
    <lineage>
        <taxon>Bacteria</taxon>
        <taxon>Bacillati</taxon>
        <taxon>Actinomycetota</taxon>
        <taxon>Actinomycetes</taxon>
        <taxon>Bifidobacteriales</taxon>
        <taxon>Bifidobacteriaceae</taxon>
        <taxon>Bifidobacterium</taxon>
    </lineage>
</organism>
<proteinExistence type="predicted"/>
<dbReference type="RefSeq" id="WP_101431118.1">
    <property type="nucleotide sequence ID" value="NZ_PCHA01000037.1"/>
</dbReference>
<dbReference type="EMBL" id="PCHA01000037">
    <property type="protein sequence ID" value="PKU93203.1"/>
    <property type="molecule type" value="Genomic_DNA"/>
</dbReference>
<dbReference type="Pfam" id="PF01656">
    <property type="entry name" value="CbiA"/>
    <property type="match status" value="1"/>
</dbReference>
<name>A0A2N3QNG1_9BIFI</name>
<dbReference type="PIRSF" id="PIRSF009320">
    <property type="entry name" value="Nuc_binding_HP_1000"/>
    <property type="match status" value="1"/>
</dbReference>
<dbReference type="PANTHER" id="PTHR13696">
    <property type="entry name" value="P-LOOP CONTAINING NUCLEOSIDE TRIPHOSPHATE HYDROLASE"/>
    <property type="match status" value="1"/>
</dbReference>
<dbReference type="Proteomes" id="UP000233722">
    <property type="component" value="Unassembled WGS sequence"/>
</dbReference>
<protein>
    <submittedName>
        <fullName evidence="2">Chromosome partitioning protein parA</fullName>
    </submittedName>
</protein>
<dbReference type="Gene3D" id="3.40.50.300">
    <property type="entry name" value="P-loop containing nucleotide triphosphate hydrolases"/>
    <property type="match status" value="1"/>
</dbReference>
<dbReference type="SUPFAM" id="SSF52540">
    <property type="entry name" value="P-loop containing nucleoside triphosphate hydrolases"/>
    <property type="match status" value="1"/>
</dbReference>
<feature type="domain" description="CobQ/CobB/MinD/ParA nucleotide binding" evidence="1">
    <location>
        <begin position="8"/>
        <end position="185"/>
    </location>
</feature>
<dbReference type="PANTHER" id="PTHR13696:SF99">
    <property type="entry name" value="COBYRINIC ACID AC-DIAMIDE SYNTHASE"/>
    <property type="match status" value="1"/>
</dbReference>
<sequence length="210" mass="23373">MDQRTRVVTVACAKGGVMKTTTSMQLAGHLARRMQHDDEPVNVVVLDSDNTGGATRWAMVAQEAGTPVPFDVVPVNQVMLNRDWIERHYAGWWIIIDTPPSDTAVIQKAIDCADVTIIPTQPSGMDLMLAGETYAATPNSIVLVGRVKPRTKLTRETLQELDDNEITRFDTVVSEREEIKRIVGTDKVDMKEYSGVTDELLDVFTQLEEE</sequence>
<dbReference type="CDD" id="cd02042">
    <property type="entry name" value="ParAB_family"/>
    <property type="match status" value="1"/>
</dbReference>
<dbReference type="AlphaFoldDB" id="A0A2N3QNG1"/>
<gene>
    <name evidence="2" type="ORF">CQR45_1733</name>
</gene>
<dbReference type="InterPro" id="IPR027417">
    <property type="entry name" value="P-loop_NTPase"/>
</dbReference>